<sequence length="252" mass="28292">LHEGSACHEPLLLPLPGKSCCVFEAVRKIQIKGGGSCLQGEKSQLAEANQIVFLHSAHSDDQEKICPAHTSRSFLEFEFVRQGKSHQPTVQVGGESVHRLEAAAVRKTTKDHHVEDDCWPYTRPPLPGMKKDSDLFQVFPGEKPSIRTPSPTKAMRCAVGAHVLFGQGVLRPKRSRIGDKHFEMLVFLGEQVNLIIVGGTVISRHWTSRFFIFAFLSTIIMVNPPPYSCHQRLEIKHDLLKQSNDYEIVDFM</sequence>
<keyword evidence="2" id="KW-1185">Reference proteome</keyword>
<comment type="caution">
    <text evidence="1">The sequence shown here is derived from an EMBL/GenBank/DDBJ whole genome shotgun (WGS) entry which is preliminary data.</text>
</comment>
<dbReference type="AlphaFoldDB" id="A0A8J5N128"/>
<reference evidence="1" key="1">
    <citation type="journal article" date="2021" name="Sci. Adv.">
        <title>The American lobster genome reveals insights on longevity, neural, and immune adaptations.</title>
        <authorList>
            <person name="Polinski J.M."/>
            <person name="Zimin A.V."/>
            <person name="Clark K.F."/>
            <person name="Kohn A.B."/>
            <person name="Sadowski N."/>
            <person name="Timp W."/>
            <person name="Ptitsyn A."/>
            <person name="Khanna P."/>
            <person name="Romanova D.Y."/>
            <person name="Williams P."/>
            <person name="Greenwood S.J."/>
            <person name="Moroz L.L."/>
            <person name="Walt D.R."/>
            <person name="Bodnar A.G."/>
        </authorList>
    </citation>
    <scope>NUCLEOTIDE SEQUENCE</scope>
    <source>
        <strain evidence="1">GMGI-L3</strain>
    </source>
</reference>
<dbReference type="EMBL" id="JAHLQT010013531">
    <property type="protein sequence ID" value="KAG7170782.1"/>
    <property type="molecule type" value="Genomic_DNA"/>
</dbReference>
<proteinExistence type="predicted"/>
<dbReference type="Proteomes" id="UP000747542">
    <property type="component" value="Unassembled WGS sequence"/>
</dbReference>
<feature type="non-terminal residue" evidence="1">
    <location>
        <position position="1"/>
    </location>
</feature>
<protein>
    <submittedName>
        <fullName evidence="1">Uncharacterized protein</fullName>
    </submittedName>
</protein>
<evidence type="ECO:0000313" key="2">
    <source>
        <dbReference type="Proteomes" id="UP000747542"/>
    </source>
</evidence>
<name>A0A8J5N128_HOMAM</name>
<organism evidence="1 2">
    <name type="scientific">Homarus americanus</name>
    <name type="common">American lobster</name>
    <dbReference type="NCBI Taxonomy" id="6706"/>
    <lineage>
        <taxon>Eukaryota</taxon>
        <taxon>Metazoa</taxon>
        <taxon>Ecdysozoa</taxon>
        <taxon>Arthropoda</taxon>
        <taxon>Crustacea</taxon>
        <taxon>Multicrustacea</taxon>
        <taxon>Malacostraca</taxon>
        <taxon>Eumalacostraca</taxon>
        <taxon>Eucarida</taxon>
        <taxon>Decapoda</taxon>
        <taxon>Pleocyemata</taxon>
        <taxon>Astacidea</taxon>
        <taxon>Nephropoidea</taxon>
        <taxon>Nephropidae</taxon>
        <taxon>Homarus</taxon>
    </lineage>
</organism>
<feature type="non-terminal residue" evidence="1">
    <location>
        <position position="252"/>
    </location>
</feature>
<evidence type="ECO:0000313" key="1">
    <source>
        <dbReference type="EMBL" id="KAG7170782.1"/>
    </source>
</evidence>
<accession>A0A8J5N128</accession>
<gene>
    <name evidence="1" type="ORF">Hamer_G028840</name>
</gene>